<keyword evidence="7" id="KW-0496">Mitochondrion</keyword>
<organism evidence="9 10">
    <name type="scientific">Xenopus laevis</name>
    <name type="common">African clawed frog</name>
    <dbReference type="NCBI Taxonomy" id="8355"/>
    <lineage>
        <taxon>Eukaryota</taxon>
        <taxon>Metazoa</taxon>
        <taxon>Chordata</taxon>
        <taxon>Craniata</taxon>
        <taxon>Vertebrata</taxon>
        <taxon>Euteleostomi</taxon>
        <taxon>Amphibia</taxon>
        <taxon>Batrachia</taxon>
        <taxon>Anura</taxon>
        <taxon>Pipoidea</taxon>
        <taxon>Pipidae</taxon>
        <taxon>Xenopodinae</taxon>
        <taxon>Xenopus</taxon>
        <taxon>Xenopus</taxon>
    </lineage>
</organism>
<name>A0A1L8HKA9_XENLA</name>
<dbReference type="PaxDb" id="8355-A0A1L8HKA9"/>
<proteinExistence type="inferred from homology"/>
<reference evidence="10" key="1">
    <citation type="submission" date="2025-08" db="UniProtKB">
        <authorList>
            <consortium name="RefSeq"/>
        </authorList>
    </citation>
    <scope>IDENTIFICATION</scope>
    <source>
        <strain evidence="10">J_2021</strain>
        <tissue evidence="10">Erythrocytes</tissue>
    </source>
</reference>
<accession>A0A1L8HKA9</accession>
<dbReference type="AlphaFoldDB" id="A0A1L8HKA9"/>
<keyword evidence="4" id="KW-0812">Transmembrane</keyword>
<dbReference type="GO" id="GO:0005743">
    <property type="term" value="C:mitochondrial inner membrane"/>
    <property type="evidence" value="ECO:0000318"/>
    <property type="project" value="GO_Central"/>
</dbReference>
<dbReference type="RefSeq" id="XP_018098430.1">
    <property type="nucleotide sequence ID" value="XM_018242941.2"/>
</dbReference>
<keyword evidence="6" id="KW-1133">Transmembrane helix</keyword>
<evidence type="ECO:0000256" key="2">
    <source>
        <dbReference type="ARBA" id="ARBA00005974"/>
    </source>
</evidence>
<evidence type="ECO:0000256" key="1">
    <source>
        <dbReference type="ARBA" id="ARBA00004225"/>
    </source>
</evidence>
<evidence type="ECO:0000313" key="9">
    <source>
        <dbReference type="Proteomes" id="UP000186698"/>
    </source>
</evidence>
<keyword evidence="9" id="KW-1185">Reference proteome</keyword>
<keyword evidence="5" id="KW-0029">Amino-acid transport</keyword>
<evidence type="ECO:0000256" key="4">
    <source>
        <dbReference type="ARBA" id="ARBA00022692"/>
    </source>
</evidence>
<dbReference type="GO" id="GO:1990542">
    <property type="term" value="P:mitochondrial transmembrane transport"/>
    <property type="evidence" value="ECO:0000318"/>
    <property type="project" value="GO_Central"/>
</dbReference>
<dbReference type="GO" id="GO:0015137">
    <property type="term" value="F:citrate transmembrane transporter activity"/>
    <property type="evidence" value="ECO:0000318"/>
    <property type="project" value="GO_Central"/>
</dbReference>
<dbReference type="GO" id="GO:0015746">
    <property type="term" value="P:citrate transport"/>
    <property type="evidence" value="ECO:0000318"/>
    <property type="project" value="GO_Central"/>
</dbReference>
<dbReference type="Bgee" id="108706473">
    <property type="expression patterns" value="Expressed in brain and 19 other cell types or tissues"/>
</dbReference>
<dbReference type="PANTHER" id="PTHR11153">
    <property type="entry name" value="SIDEROFLEXIN"/>
    <property type="match status" value="1"/>
</dbReference>
<keyword evidence="8" id="KW-0472">Membrane</keyword>
<dbReference type="GeneID" id="108706473"/>
<dbReference type="Pfam" id="PF03820">
    <property type="entry name" value="SFXNs"/>
    <property type="match status" value="1"/>
</dbReference>
<dbReference type="OrthoDB" id="6608471at2759"/>
<evidence type="ECO:0000256" key="7">
    <source>
        <dbReference type="ARBA" id="ARBA00023128"/>
    </source>
</evidence>
<evidence type="ECO:0000256" key="8">
    <source>
        <dbReference type="ARBA" id="ARBA00023136"/>
    </source>
</evidence>
<evidence type="ECO:0000313" key="10">
    <source>
        <dbReference type="RefSeq" id="XP_018098430.1"/>
    </source>
</evidence>
<keyword evidence="3" id="KW-0813">Transport</keyword>
<evidence type="ECO:0000256" key="5">
    <source>
        <dbReference type="ARBA" id="ARBA00022970"/>
    </source>
</evidence>
<dbReference type="KEGG" id="xla:108706473"/>
<dbReference type="InterPro" id="IPR004686">
    <property type="entry name" value="Mtc"/>
</dbReference>
<sequence length="170" mass="19022">MKRFLCLSECQVVGLLLPNQTLVSTVFWQVGLNILVQRANKFTPSTRLLIQRFVPFPAVASANVCNVVLMRHSELEEGIDVLDSNGHIVGSSRIAARHRDSPVLPTLHFPVGSQSVIHVVGSREKYWQGGKLRDFLAQNKDVKNVFPFQPLICICGEPIFFIIHQLGVHI</sequence>
<comment type="subcellular location">
    <subcellularLocation>
        <location evidence="1">Mitochondrion membrane</location>
        <topology evidence="1">Multi-pass membrane protein</topology>
    </subcellularLocation>
</comment>
<protein>
    <submittedName>
        <fullName evidence="10">Sideroflexin-5</fullName>
    </submittedName>
</protein>
<evidence type="ECO:0000256" key="6">
    <source>
        <dbReference type="ARBA" id="ARBA00022989"/>
    </source>
</evidence>
<dbReference type="STRING" id="8355.A0A1L8HKA9"/>
<dbReference type="GO" id="GO:0015075">
    <property type="term" value="F:monoatomic ion transmembrane transporter activity"/>
    <property type="evidence" value="ECO:0007669"/>
    <property type="project" value="InterPro"/>
</dbReference>
<dbReference type="PANTHER" id="PTHR11153:SF17">
    <property type="entry name" value="SIDEROFLEXIN-5"/>
    <property type="match status" value="1"/>
</dbReference>
<evidence type="ECO:0000256" key="3">
    <source>
        <dbReference type="ARBA" id="ARBA00022448"/>
    </source>
</evidence>
<comment type="similarity">
    <text evidence="2">Belongs to the sideroflexin family.</text>
</comment>
<dbReference type="GO" id="GO:0006865">
    <property type="term" value="P:amino acid transport"/>
    <property type="evidence" value="ECO:0007669"/>
    <property type="project" value="UniProtKB-KW"/>
</dbReference>
<dbReference type="Proteomes" id="UP000186698">
    <property type="component" value="Chromosome 1S"/>
</dbReference>
<gene>
    <name evidence="10" type="primary">LOC108706473</name>
</gene>